<reference evidence="1" key="1">
    <citation type="submission" date="2023-07" db="EMBL/GenBank/DDBJ databases">
        <title>Sorghum-associated microbial communities from plants grown in Nebraska, USA.</title>
        <authorList>
            <person name="Schachtman D."/>
        </authorList>
    </citation>
    <scope>NUCLEOTIDE SEQUENCE</scope>
    <source>
        <strain evidence="1">BE56</strain>
    </source>
</reference>
<evidence type="ECO:0000313" key="1">
    <source>
        <dbReference type="EMBL" id="MDR6713756.1"/>
    </source>
</evidence>
<sequence length="323" mass="35408">MDLQFLGTSSGVPTKARNVSATAVIEASGKRWYLVDCGEGTQHQLLHTPLSMRDLRAVFITHVHGDHCYGLPGLLASAGMSGRTEPLELIMPVALHEWIRQSLAVSQTFLPFELRLLALETLECWSSDQLEVSTRELSHRVPSYAFVFTEINPEPRLDIAKLQADGIPRGPLWGELAHGRAVQHAGGWIDAQAYLQPSRPARRIIVCGDNDSPQLLAEVAAGADVLVHEATFTEPVLARSQSNFGHSTAAAVARFAEAAGVPNLVLTHFSARYQDNPQRSPSIADVRDEAMAHYSGQLLLARDLQRYRLDREGRLVAVDSHSS</sequence>
<accession>A0ACC6K5R9</accession>
<name>A0ACC6K5R9_9PSED</name>
<proteinExistence type="predicted"/>
<protein>
    <submittedName>
        <fullName evidence="1">Ribonuclease Z</fullName>
        <ecNumber evidence="1">3.1.26.11</ecNumber>
    </submittedName>
</protein>
<gene>
    <name evidence="1" type="ORF">J2W83_003371</name>
</gene>
<keyword evidence="1" id="KW-0378">Hydrolase</keyword>
<organism evidence="1 2">
    <name type="scientific">Pseudomonas hunanensis</name>
    <dbReference type="NCBI Taxonomy" id="1247546"/>
    <lineage>
        <taxon>Bacteria</taxon>
        <taxon>Pseudomonadati</taxon>
        <taxon>Pseudomonadota</taxon>
        <taxon>Gammaproteobacteria</taxon>
        <taxon>Pseudomonadales</taxon>
        <taxon>Pseudomonadaceae</taxon>
        <taxon>Pseudomonas</taxon>
    </lineage>
</organism>
<dbReference type="EC" id="3.1.26.11" evidence="1"/>
<comment type="caution">
    <text evidence="1">The sequence shown here is derived from an EMBL/GenBank/DDBJ whole genome shotgun (WGS) entry which is preliminary data.</text>
</comment>
<dbReference type="Proteomes" id="UP001259587">
    <property type="component" value="Unassembled WGS sequence"/>
</dbReference>
<evidence type="ECO:0000313" key="2">
    <source>
        <dbReference type="Proteomes" id="UP001259587"/>
    </source>
</evidence>
<keyword evidence="2" id="KW-1185">Reference proteome</keyword>
<dbReference type="EMBL" id="JAVDTH010000020">
    <property type="protein sequence ID" value="MDR6713756.1"/>
    <property type="molecule type" value="Genomic_DNA"/>
</dbReference>